<proteinExistence type="predicted"/>
<feature type="transmembrane region" description="Helical" evidence="6">
    <location>
        <begin position="348"/>
        <end position="367"/>
    </location>
</feature>
<dbReference type="PANTHER" id="PTHR45649:SF6">
    <property type="entry name" value="GABA-SPECIFIC PERMEASE"/>
    <property type="match status" value="1"/>
</dbReference>
<evidence type="ECO:0000256" key="5">
    <source>
        <dbReference type="ARBA" id="ARBA00023136"/>
    </source>
</evidence>
<dbReference type="InterPro" id="IPR002293">
    <property type="entry name" value="AA/rel_permease1"/>
</dbReference>
<keyword evidence="2" id="KW-0813">Transport</keyword>
<feature type="transmembrane region" description="Helical" evidence="6">
    <location>
        <begin position="411"/>
        <end position="432"/>
    </location>
</feature>
<dbReference type="Pfam" id="PF13520">
    <property type="entry name" value="AA_permease_2"/>
    <property type="match status" value="1"/>
</dbReference>
<feature type="transmembrane region" description="Helical" evidence="6">
    <location>
        <begin position="166"/>
        <end position="185"/>
    </location>
</feature>
<dbReference type="RefSeq" id="XP_041217406.1">
    <property type="nucleotide sequence ID" value="XM_041365783.1"/>
</dbReference>
<keyword evidence="5 6" id="KW-0472">Membrane</keyword>
<evidence type="ECO:0000256" key="3">
    <source>
        <dbReference type="ARBA" id="ARBA00022692"/>
    </source>
</evidence>
<feature type="transmembrane region" description="Helical" evidence="6">
    <location>
        <begin position="41"/>
        <end position="63"/>
    </location>
</feature>
<dbReference type="GO" id="GO:0016020">
    <property type="term" value="C:membrane"/>
    <property type="evidence" value="ECO:0007669"/>
    <property type="project" value="UniProtKB-SubCell"/>
</dbReference>
<feature type="transmembrane region" description="Helical" evidence="6">
    <location>
        <begin position="139"/>
        <end position="159"/>
    </location>
</feature>
<evidence type="ECO:0000256" key="2">
    <source>
        <dbReference type="ARBA" id="ARBA00022448"/>
    </source>
</evidence>
<dbReference type="PANTHER" id="PTHR45649">
    <property type="entry name" value="AMINO-ACID PERMEASE BAT1"/>
    <property type="match status" value="1"/>
</dbReference>
<name>A0AAD4DQ19_9AGAM</name>
<dbReference type="GO" id="GO:0022857">
    <property type="term" value="F:transmembrane transporter activity"/>
    <property type="evidence" value="ECO:0007669"/>
    <property type="project" value="InterPro"/>
</dbReference>
<dbReference type="EMBL" id="JABBWK010000162">
    <property type="protein sequence ID" value="KAG1889087.1"/>
    <property type="molecule type" value="Genomic_DNA"/>
</dbReference>
<gene>
    <name evidence="7" type="ORF">F5891DRAFT_1177177</name>
</gene>
<comment type="subcellular location">
    <subcellularLocation>
        <location evidence="1">Membrane</location>
        <topology evidence="1">Multi-pass membrane protein</topology>
    </subcellularLocation>
</comment>
<feature type="transmembrane region" description="Helical" evidence="6">
    <location>
        <begin position="444"/>
        <end position="463"/>
    </location>
</feature>
<evidence type="ECO:0000256" key="6">
    <source>
        <dbReference type="SAM" id="Phobius"/>
    </source>
</evidence>
<keyword evidence="4 6" id="KW-1133">Transmembrane helix</keyword>
<keyword evidence="3 6" id="KW-0812">Transmembrane</keyword>
<dbReference type="Gene3D" id="1.20.1740.10">
    <property type="entry name" value="Amino acid/polyamine transporter I"/>
    <property type="match status" value="1"/>
</dbReference>
<evidence type="ECO:0000313" key="8">
    <source>
        <dbReference type="Proteomes" id="UP001195769"/>
    </source>
</evidence>
<feature type="transmembrane region" description="Helical" evidence="6">
    <location>
        <begin position="297"/>
        <end position="317"/>
    </location>
</feature>
<evidence type="ECO:0000256" key="4">
    <source>
        <dbReference type="ARBA" id="ARBA00022989"/>
    </source>
</evidence>
<protein>
    <submittedName>
        <fullName evidence="7">Amino acid permease-domain-containing protein</fullName>
    </submittedName>
</protein>
<dbReference type="Proteomes" id="UP001195769">
    <property type="component" value="Unassembled WGS sequence"/>
</dbReference>
<accession>A0AAD4DQ19</accession>
<reference evidence="7" key="1">
    <citation type="journal article" date="2020" name="New Phytol.">
        <title>Comparative genomics reveals dynamic genome evolution in host specialist ectomycorrhizal fungi.</title>
        <authorList>
            <person name="Lofgren L.A."/>
            <person name="Nguyen N.H."/>
            <person name="Vilgalys R."/>
            <person name="Ruytinx J."/>
            <person name="Liao H.L."/>
            <person name="Branco S."/>
            <person name="Kuo A."/>
            <person name="LaButti K."/>
            <person name="Lipzen A."/>
            <person name="Andreopoulos W."/>
            <person name="Pangilinan J."/>
            <person name="Riley R."/>
            <person name="Hundley H."/>
            <person name="Na H."/>
            <person name="Barry K."/>
            <person name="Grigoriev I.V."/>
            <person name="Stajich J.E."/>
            <person name="Kennedy P.G."/>
        </authorList>
    </citation>
    <scope>NUCLEOTIDE SEQUENCE</scope>
    <source>
        <strain evidence="7">FC203</strain>
    </source>
</reference>
<evidence type="ECO:0000313" key="7">
    <source>
        <dbReference type="EMBL" id="KAG1889087.1"/>
    </source>
</evidence>
<dbReference type="GeneID" id="64660081"/>
<dbReference type="AlphaFoldDB" id="A0AAD4DQ19"/>
<sequence>MAAPRASAISKLHPQASADEATLAKLGYKQEFCREFTPLEVAGLAFSFVGVVPSIASVLFYAIPNGGPVVMVWGLYYWTYSLASPRCRNFLSWIVGYSNTIEMITGVASVNWACAIQITAAISIASSDQTYTTTNQQLYGIYAALCLSQAVLVSFGTKVLARLQRLFTLVNACLCFIIIIALPVATPPDYRNSANFALGDFTNLAGWPSGFAFILSLMAPLYTIGGYDASVHMSEEASNAAMAIPWAIVSVSAVLGCGVNISLAFCMGTDVGSVFNSPIGQPMAQILFNSLGQQKALALWCLVIIAEYMMASNCLLVGSRQTFAFARDGALPFSRYLYRINRYTGTPVNTVWFVIICSLAIGLLSFVSTQAIGAVFTIDITASYIAYITPITNRFVFQNDFKPGPFYLGKLSFPVSVIAVVWMVFMIFVFFFPATPQTTAQEMNYTVVVLGGFMFLAISWYYLPVYGGVHWYTGPISNYTLAIRGENEDKGSISERKEHDADIYVSAVDV</sequence>
<feature type="transmembrane region" description="Helical" evidence="6">
    <location>
        <begin position="244"/>
        <end position="265"/>
    </location>
</feature>
<evidence type="ECO:0000256" key="1">
    <source>
        <dbReference type="ARBA" id="ARBA00004141"/>
    </source>
</evidence>
<feature type="transmembrane region" description="Helical" evidence="6">
    <location>
        <begin position="205"/>
        <end position="224"/>
    </location>
</feature>
<keyword evidence="8" id="KW-1185">Reference proteome</keyword>
<comment type="caution">
    <text evidence="7">The sequence shown here is derived from an EMBL/GenBank/DDBJ whole genome shotgun (WGS) entry which is preliminary data.</text>
</comment>
<organism evidence="7 8">
    <name type="scientific">Suillus fuscotomentosus</name>
    <dbReference type="NCBI Taxonomy" id="1912939"/>
    <lineage>
        <taxon>Eukaryota</taxon>
        <taxon>Fungi</taxon>
        <taxon>Dikarya</taxon>
        <taxon>Basidiomycota</taxon>
        <taxon>Agaricomycotina</taxon>
        <taxon>Agaricomycetes</taxon>
        <taxon>Agaricomycetidae</taxon>
        <taxon>Boletales</taxon>
        <taxon>Suillineae</taxon>
        <taxon>Suillaceae</taxon>
        <taxon>Suillus</taxon>
    </lineage>
</organism>